<feature type="compositionally biased region" description="Polar residues" evidence="1">
    <location>
        <begin position="503"/>
        <end position="527"/>
    </location>
</feature>
<feature type="region of interest" description="Disordered" evidence="1">
    <location>
        <begin position="495"/>
        <end position="937"/>
    </location>
</feature>
<sequence length="937" mass="100269">MSAAPPVSPPFAQLPARGEHLAVHTKMDAIHPNQSLPSTGESIDEVQLNLDAQTDELSMDGDRVQVDELEEDTNEDLQHPSGPDSSLNGEHVNGEPGPAETCQLAGQVHEQNVATAVGLEQMASMEEPTEELPQTEIEIGSILSKTDAILPAEALGTTAAIDSRDYVSLEEQDNLEISEGEDFGFPVPLTEQEISVITQSFAPDAGEMMANPSEQQPSEQDSNQPEIQITDSESVVVPEPVVESHQEIDAPPLRRMDDDTIPVTTHSKDSIIEILQDAPSTTVDEVIQLATAEEQAPQENEPAASTEIVPEQVDMEVDIQDVIQPEELAASASAMVDLEHIEVLESTEVEGGDTVMEQLQVVIEQDAEPTTDATAEDSGDHQPNQSVQEGPIPTVPDESAASDPALDNPVTTSGDAAGPIVTVVEESTTITEHTSVEQTEQSGPSTVDPTPVAIMGTTTTSIVTTLISDDPVVPDLVIPTADPGDMDTDHVERAAQVQREQDATIQTAEDETQTTLVGSVATANDNVVTDDIPDPTAPKDSDSPLRHAASQSQSQSQSHPDLVVPPPAGPTDSPITQDRETEIPEESSESSKPQYQVSTDQPETSGTGPSNRQTPEWEGFAALDGDHAPDSPEPEPSSEPSEYPDVVTAESPVNPTSASTDKAKEPSNSPTAPAPRPKKKKPKLIMEVVIPIARDKPKVVQKTKTVKKRQPGQPPNATKSTKTPAPSTPKLPAASSSSPTRRSSSEGTPSPVKSETSKSAPRMKKPVAKRPRLSSSHKRAKKAVASGSSTGTRSVHVAHAAKLEVVIPRKPRPSVLKGVGSTPSGNNVKFASVSPATRKRKAESEPDEDEDEEETDADADGETDDDYEDVEEEPNVKVEVVISPRKRQKKTKAFTKGRISPVKRPRRSTEARKTPAKTPEILSKSPRSAHKRRRLRR</sequence>
<gene>
    <name evidence="2" type="ORF">RDB_LOCUS105274</name>
</gene>
<feature type="compositionally biased region" description="Polar residues" evidence="1">
    <location>
        <begin position="592"/>
        <end position="614"/>
    </location>
</feature>
<evidence type="ECO:0000313" key="2">
    <source>
        <dbReference type="EMBL" id="CAE6470216.1"/>
    </source>
</evidence>
<feature type="compositionally biased region" description="Basic and acidic residues" evidence="1">
    <location>
        <begin position="242"/>
        <end position="258"/>
    </location>
</feature>
<feature type="compositionally biased region" description="Low complexity" evidence="1">
    <location>
        <begin position="232"/>
        <end position="241"/>
    </location>
</feature>
<name>A0A8H3C336_9AGAM</name>
<evidence type="ECO:0000313" key="3">
    <source>
        <dbReference type="Proteomes" id="UP000663888"/>
    </source>
</evidence>
<feature type="compositionally biased region" description="Basic residues" evidence="1">
    <location>
        <begin position="761"/>
        <end position="782"/>
    </location>
</feature>
<feature type="compositionally biased region" description="Polar residues" evidence="1">
    <location>
        <begin position="32"/>
        <end position="41"/>
    </location>
</feature>
<feature type="region of interest" description="Disordered" evidence="1">
    <location>
        <begin position="1"/>
        <end position="20"/>
    </location>
</feature>
<reference evidence="2" key="1">
    <citation type="submission" date="2021-01" db="EMBL/GenBank/DDBJ databases">
        <authorList>
            <person name="Kaushik A."/>
        </authorList>
    </citation>
    <scope>NUCLEOTIDE SEQUENCE</scope>
    <source>
        <strain evidence="2">AG4-R118</strain>
    </source>
</reference>
<proteinExistence type="predicted"/>
<feature type="compositionally biased region" description="Polar residues" evidence="1">
    <location>
        <begin position="651"/>
        <end position="660"/>
    </location>
</feature>
<evidence type="ECO:0000256" key="1">
    <source>
        <dbReference type="SAM" id="MobiDB-lite"/>
    </source>
</evidence>
<dbReference type="AlphaFoldDB" id="A0A8H3C336"/>
<feature type="region of interest" description="Disordered" evidence="1">
    <location>
        <begin position="25"/>
        <end position="101"/>
    </location>
</feature>
<feature type="compositionally biased region" description="Low complexity" evidence="1">
    <location>
        <begin position="717"/>
        <end position="751"/>
    </location>
</feature>
<feature type="region of interest" description="Disordered" evidence="1">
    <location>
        <begin position="360"/>
        <end position="452"/>
    </location>
</feature>
<feature type="compositionally biased region" description="Polar residues" evidence="1">
    <location>
        <begin position="438"/>
        <end position="448"/>
    </location>
</feature>
<comment type="caution">
    <text evidence="2">The sequence shown here is derived from an EMBL/GenBank/DDBJ whole genome shotgun (WGS) entry which is preliminary data.</text>
</comment>
<feature type="compositionally biased region" description="Basic residues" evidence="1">
    <location>
        <begin position="927"/>
        <end position="937"/>
    </location>
</feature>
<organism evidence="2 3">
    <name type="scientific">Rhizoctonia solani</name>
    <dbReference type="NCBI Taxonomy" id="456999"/>
    <lineage>
        <taxon>Eukaryota</taxon>
        <taxon>Fungi</taxon>
        <taxon>Dikarya</taxon>
        <taxon>Basidiomycota</taxon>
        <taxon>Agaricomycotina</taxon>
        <taxon>Agaricomycetes</taxon>
        <taxon>Cantharellales</taxon>
        <taxon>Ceratobasidiaceae</taxon>
        <taxon>Rhizoctonia</taxon>
    </lineage>
</organism>
<protein>
    <submittedName>
        <fullName evidence="2">Uncharacterized protein</fullName>
    </submittedName>
</protein>
<feature type="compositionally biased region" description="Low complexity" evidence="1">
    <location>
        <begin position="420"/>
        <end position="437"/>
    </location>
</feature>
<feature type="compositionally biased region" description="Basic residues" evidence="1">
    <location>
        <begin position="884"/>
        <end position="906"/>
    </location>
</feature>
<feature type="compositionally biased region" description="Basic residues" evidence="1">
    <location>
        <begin position="699"/>
        <end position="710"/>
    </location>
</feature>
<feature type="region of interest" description="Disordered" evidence="1">
    <location>
        <begin position="202"/>
        <end position="264"/>
    </location>
</feature>
<feature type="compositionally biased region" description="Acidic residues" evidence="1">
    <location>
        <begin position="845"/>
        <end position="873"/>
    </location>
</feature>
<accession>A0A8H3C336</accession>
<dbReference type="EMBL" id="CAJMWX010001139">
    <property type="protein sequence ID" value="CAE6470216.1"/>
    <property type="molecule type" value="Genomic_DNA"/>
</dbReference>
<feature type="compositionally biased region" description="Acidic residues" evidence="1">
    <location>
        <begin position="365"/>
        <end position="377"/>
    </location>
</feature>
<dbReference type="Proteomes" id="UP000663888">
    <property type="component" value="Unassembled WGS sequence"/>
</dbReference>
<feature type="compositionally biased region" description="Polar residues" evidence="1">
    <location>
        <begin position="212"/>
        <end position="231"/>
    </location>
</feature>